<organism evidence="13 14">
    <name type="scientific">Zea mays</name>
    <name type="common">Maize</name>
    <dbReference type="NCBI Taxonomy" id="4577"/>
    <lineage>
        <taxon>Eukaryota</taxon>
        <taxon>Viridiplantae</taxon>
        <taxon>Streptophyta</taxon>
        <taxon>Embryophyta</taxon>
        <taxon>Tracheophyta</taxon>
        <taxon>Spermatophyta</taxon>
        <taxon>Magnoliopsida</taxon>
        <taxon>Liliopsida</taxon>
        <taxon>Poales</taxon>
        <taxon>Poaceae</taxon>
        <taxon>PACMAD clade</taxon>
        <taxon>Panicoideae</taxon>
        <taxon>Andropogonodae</taxon>
        <taxon>Andropogoneae</taxon>
        <taxon>Tripsacinae</taxon>
        <taxon>Zea</taxon>
    </lineage>
</organism>
<dbReference type="PRINTS" id="PR00385">
    <property type="entry name" value="P450"/>
</dbReference>
<keyword evidence="7 11" id="KW-0560">Oxidoreductase</keyword>
<keyword evidence="12" id="KW-0732">Signal</keyword>
<evidence type="ECO:0000256" key="9">
    <source>
        <dbReference type="ARBA" id="ARBA00023033"/>
    </source>
</evidence>
<dbReference type="GO" id="GO:0016705">
    <property type="term" value="F:oxidoreductase activity, acting on paired donors, with incorporation or reduction of molecular oxygen"/>
    <property type="evidence" value="ECO:0007669"/>
    <property type="project" value="InterPro"/>
</dbReference>
<dbReference type="InterPro" id="IPR001128">
    <property type="entry name" value="Cyt_P450"/>
</dbReference>
<keyword evidence="4" id="KW-0812">Transmembrane</keyword>
<keyword evidence="3 11" id="KW-0349">Heme</keyword>
<protein>
    <recommendedName>
        <fullName evidence="15">Cytochrome P450 709B2</fullName>
    </recommendedName>
</protein>
<reference evidence="13" key="2">
    <citation type="submission" date="2019-07" db="EMBL/GenBank/DDBJ databases">
        <authorList>
            <person name="Seetharam A."/>
            <person name="Woodhouse M."/>
            <person name="Cannon E."/>
        </authorList>
    </citation>
    <scope>NUCLEOTIDE SEQUENCE [LARGE SCALE GENOMIC DNA]</scope>
    <source>
        <strain evidence="13">cv. B73</strain>
    </source>
</reference>
<evidence type="ECO:0000256" key="3">
    <source>
        <dbReference type="ARBA" id="ARBA00022617"/>
    </source>
</evidence>
<keyword evidence="8 11" id="KW-0408">Iron</keyword>
<proteinExistence type="inferred from homology"/>
<dbReference type="PROSITE" id="PS00086">
    <property type="entry name" value="CYTOCHROME_P450"/>
    <property type="match status" value="1"/>
</dbReference>
<accession>A0A804PMW1</accession>
<dbReference type="GO" id="GO:0006629">
    <property type="term" value="P:lipid metabolic process"/>
    <property type="evidence" value="ECO:0007669"/>
    <property type="project" value="UniProtKB-ARBA"/>
</dbReference>
<feature type="signal peptide" evidence="12">
    <location>
        <begin position="1"/>
        <end position="23"/>
    </location>
</feature>
<dbReference type="FunCoup" id="A0A804PMW1">
    <property type="interactions" value="65"/>
</dbReference>
<dbReference type="InterPro" id="IPR050665">
    <property type="entry name" value="Cytochrome_P450_Monooxygen"/>
</dbReference>
<dbReference type="PANTHER" id="PTHR24282:SF100">
    <property type="entry name" value="OS06G0191800 PROTEIN"/>
    <property type="match status" value="1"/>
</dbReference>
<name>A0A804PMW1_MAIZE</name>
<evidence type="ECO:0000256" key="11">
    <source>
        <dbReference type="RuleBase" id="RU000461"/>
    </source>
</evidence>
<dbReference type="PANTHER" id="PTHR24282">
    <property type="entry name" value="CYTOCHROME P450 FAMILY MEMBER"/>
    <property type="match status" value="1"/>
</dbReference>
<keyword evidence="5 11" id="KW-0479">Metal-binding</keyword>
<dbReference type="SUPFAM" id="SSF48264">
    <property type="entry name" value="Cytochrome P450"/>
    <property type="match status" value="1"/>
</dbReference>
<dbReference type="GO" id="GO:0004497">
    <property type="term" value="F:monooxygenase activity"/>
    <property type="evidence" value="ECO:0007669"/>
    <property type="project" value="UniProtKB-KW"/>
</dbReference>
<dbReference type="Proteomes" id="UP000007305">
    <property type="component" value="Chromosome 5"/>
</dbReference>
<reference evidence="14" key="1">
    <citation type="journal article" date="2009" name="Science">
        <title>The B73 maize genome: complexity, diversity, and dynamics.</title>
        <authorList>
            <person name="Schnable P.S."/>
            <person name="Ware D."/>
            <person name="Fulton R.S."/>
            <person name="Stein J.C."/>
            <person name="Wei F."/>
            <person name="Pasternak S."/>
            <person name="Liang C."/>
            <person name="Zhang J."/>
            <person name="Fulton L."/>
            <person name="Graves T.A."/>
            <person name="Minx P."/>
            <person name="Reily A.D."/>
            <person name="Courtney L."/>
            <person name="Kruchowski S.S."/>
            <person name="Tomlinson C."/>
            <person name="Strong C."/>
            <person name="Delehaunty K."/>
            <person name="Fronick C."/>
            <person name="Courtney B."/>
            <person name="Rock S.M."/>
            <person name="Belter E."/>
            <person name="Du F."/>
            <person name="Kim K."/>
            <person name="Abbott R.M."/>
            <person name="Cotton M."/>
            <person name="Levy A."/>
            <person name="Marchetto P."/>
            <person name="Ochoa K."/>
            <person name="Jackson S.M."/>
            <person name="Gillam B."/>
            <person name="Chen W."/>
            <person name="Yan L."/>
            <person name="Higginbotham J."/>
            <person name="Cardenas M."/>
            <person name="Waligorski J."/>
            <person name="Applebaum E."/>
            <person name="Phelps L."/>
            <person name="Falcone J."/>
            <person name="Kanchi K."/>
            <person name="Thane T."/>
            <person name="Scimone A."/>
            <person name="Thane N."/>
            <person name="Henke J."/>
            <person name="Wang T."/>
            <person name="Ruppert J."/>
            <person name="Shah N."/>
            <person name="Rotter K."/>
            <person name="Hodges J."/>
            <person name="Ingenthron E."/>
            <person name="Cordes M."/>
            <person name="Kohlberg S."/>
            <person name="Sgro J."/>
            <person name="Delgado B."/>
            <person name="Mead K."/>
            <person name="Chinwalla A."/>
            <person name="Leonard S."/>
            <person name="Crouse K."/>
            <person name="Collura K."/>
            <person name="Kudrna D."/>
            <person name="Currie J."/>
            <person name="He R."/>
            <person name="Angelova A."/>
            <person name="Rajasekar S."/>
            <person name="Mueller T."/>
            <person name="Lomeli R."/>
            <person name="Scara G."/>
            <person name="Ko A."/>
            <person name="Delaney K."/>
            <person name="Wissotski M."/>
            <person name="Lopez G."/>
            <person name="Campos D."/>
            <person name="Braidotti M."/>
            <person name="Ashley E."/>
            <person name="Golser W."/>
            <person name="Kim H."/>
            <person name="Lee S."/>
            <person name="Lin J."/>
            <person name="Dujmic Z."/>
            <person name="Kim W."/>
            <person name="Talag J."/>
            <person name="Zuccolo A."/>
            <person name="Fan C."/>
            <person name="Sebastian A."/>
            <person name="Kramer M."/>
            <person name="Spiegel L."/>
            <person name="Nascimento L."/>
            <person name="Zutavern T."/>
            <person name="Miller B."/>
            <person name="Ambroise C."/>
            <person name="Muller S."/>
            <person name="Spooner W."/>
            <person name="Narechania A."/>
            <person name="Ren L."/>
            <person name="Wei S."/>
            <person name="Kumari S."/>
            <person name="Faga B."/>
            <person name="Levy M.J."/>
            <person name="McMahan L."/>
            <person name="Van Buren P."/>
            <person name="Vaughn M.W."/>
            <person name="Ying K."/>
            <person name="Yeh C.-T."/>
            <person name="Emrich S.J."/>
            <person name="Jia Y."/>
            <person name="Kalyanaraman A."/>
            <person name="Hsia A.-P."/>
            <person name="Barbazuk W.B."/>
            <person name="Baucom R.S."/>
            <person name="Brutnell T.P."/>
            <person name="Carpita N.C."/>
            <person name="Chaparro C."/>
            <person name="Chia J.-M."/>
            <person name="Deragon J.-M."/>
            <person name="Estill J.C."/>
            <person name="Fu Y."/>
            <person name="Jeddeloh J.A."/>
            <person name="Han Y."/>
            <person name="Lee H."/>
            <person name="Li P."/>
            <person name="Lisch D.R."/>
            <person name="Liu S."/>
            <person name="Liu Z."/>
            <person name="Nagel D.H."/>
            <person name="McCann M.C."/>
            <person name="SanMiguel P."/>
            <person name="Myers A.M."/>
            <person name="Nettleton D."/>
            <person name="Nguyen J."/>
            <person name="Penning B.W."/>
            <person name="Ponnala L."/>
            <person name="Schneider K.L."/>
            <person name="Schwartz D.C."/>
            <person name="Sharma A."/>
            <person name="Soderlund C."/>
            <person name="Springer N.M."/>
            <person name="Sun Q."/>
            <person name="Wang H."/>
            <person name="Waterman M."/>
            <person name="Westerman R."/>
            <person name="Wolfgruber T.K."/>
            <person name="Yang L."/>
            <person name="Yu Y."/>
            <person name="Zhang L."/>
            <person name="Zhou S."/>
            <person name="Zhu Q."/>
            <person name="Bennetzen J.L."/>
            <person name="Dawe R.K."/>
            <person name="Jiang J."/>
            <person name="Jiang N."/>
            <person name="Presting G.G."/>
            <person name="Wessler S.R."/>
            <person name="Aluru S."/>
            <person name="Martienssen R.A."/>
            <person name="Clifton S.W."/>
            <person name="McCombie W.R."/>
            <person name="Wing R.A."/>
            <person name="Wilson R.K."/>
        </authorList>
    </citation>
    <scope>NUCLEOTIDE SEQUENCE [LARGE SCALE GENOMIC DNA]</scope>
    <source>
        <strain evidence="14">cv. B73</strain>
    </source>
</reference>
<dbReference type="GO" id="GO:0016020">
    <property type="term" value="C:membrane"/>
    <property type="evidence" value="ECO:0007669"/>
    <property type="project" value="UniProtKB-SubCell"/>
</dbReference>
<evidence type="ECO:0000256" key="6">
    <source>
        <dbReference type="ARBA" id="ARBA00022989"/>
    </source>
</evidence>
<dbReference type="EnsemblPlants" id="Zm00001eb249820_T001">
    <property type="protein sequence ID" value="Zm00001eb249820_P001"/>
    <property type="gene ID" value="Zm00001eb249820"/>
</dbReference>
<dbReference type="InterPro" id="IPR017972">
    <property type="entry name" value="Cyt_P450_CS"/>
</dbReference>
<evidence type="ECO:0000256" key="12">
    <source>
        <dbReference type="SAM" id="SignalP"/>
    </source>
</evidence>
<keyword evidence="6" id="KW-1133">Transmembrane helix</keyword>
<keyword evidence="10" id="KW-0472">Membrane</keyword>
<evidence type="ECO:0008006" key="15">
    <source>
        <dbReference type="Google" id="ProtNLM"/>
    </source>
</evidence>
<keyword evidence="14" id="KW-1185">Reference proteome</keyword>
<evidence type="ECO:0000256" key="8">
    <source>
        <dbReference type="ARBA" id="ARBA00023004"/>
    </source>
</evidence>
<evidence type="ECO:0000256" key="5">
    <source>
        <dbReference type="ARBA" id="ARBA00022723"/>
    </source>
</evidence>
<dbReference type="GO" id="GO:0005506">
    <property type="term" value="F:iron ion binding"/>
    <property type="evidence" value="ECO:0007669"/>
    <property type="project" value="InterPro"/>
</dbReference>
<evidence type="ECO:0000256" key="1">
    <source>
        <dbReference type="ARBA" id="ARBA00004370"/>
    </source>
</evidence>
<evidence type="ECO:0000256" key="4">
    <source>
        <dbReference type="ARBA" id="ARBA00022692"/>
    </source>
</evidence>
<reference evidence="13" key="3">
    <citation type="submission" date="2021-05" db="UniProtKB">
        <authorList>
            <consortium name="EnsemblPlants"/>
        </authorList>
    </citation>
    <scope>IDENTIFICATION</scope>
    <source>
        <strain evidence="13">cv. B73</strain>
    </source>
</reference>
<dbReference type="GO" id="GO:0020037">
    <property type="term" value="F:heme binding"/>
    <property type="evidence" value="ECO:0007669"/>
    <property type="project" value="InterPro"/>
</dbReference>
<dbReference type="InParanoid" id="A0A804PMW1"/>
<evidence type="ECO:0000256" key="10">
    <source>
        <dbReference type="ARBA" id="ARBA00023136"/>
    </source>
</evidence>
<dbReference type="Gene3D" id="1.10.630.10">
    <property type="entry name" value="Cytochrome P450"/>
    <property type="match status" value="1"/>
</dbReference>
<dbReference type="AlphaFoldDB" id="A0A804PMW1"/>
<evidence type="ECO:0000256" key="2">
    <source>
        <dbReference type="ARBA" id="ARBA00010617"/>
    </source>
</evidence>
<dbReference type="Pfam" id="PF00067">
    <property type="entry name" value="p450"/>
    <property type="match status" value="1"/>
</dbReference>
<evidence type="ECO:0000313" key="13">
    <source>
        <dbReference type="EnsemblPlants" id="Zm00001eb249820_P001"/>
    </source>
</evidence>
<dbReference type="InterPro" id="IPR036396">
    <property type="entry name" value="Cyt_P450_sf"/>
</dbReference>
<evidence type="ECO:0000313" key="14">
    <source>
        <dbReference type="Proteomes" id="UP000007305"/>
    </source>
</evidence>
<comment type="subcellular location">
    <subcellularLocation>
        <location evidence="1">Membrane</location>
    </subcellularLocation>
</comment>
<dbReference type="Gramene" id="Zm00001eb249820_T001">
    <property type="protein sequence ID" value="Zm00001eb249820_P001"/>
    <property type="gene ID" value="Zm00001eb249820"/>
</dbReference>
<feature type="chain" id="PRO_5032588756" description="Cytochrome P450 709B2" evidence="12">
    <location>
        <begin position="24"/>
        <end position="185"/>
    </location>
</feature>
<comment type="similarity">
    <text evidence="2 11">Belongs to the cytochrome P450 family.</text>
</comment>
<keyword evidence="9 11" id="KW-0503">Monooxygenase</keyword>
<sequence length="185" mass="20344">MVLYETLRLYGAVLLIVRQATAGADLYGVKLPKGDEEVWGADTGAFNPLQFRDGMGRVATHPNTLLTFSLGPRSCIGQDFAMLEAKATLALILRRFAFQVAPEYVHALVDFLTLQPSKGLPVVLKLLEPAASIICDVFPQFRYHHISKGLPAALWFVGPTFVGLTGLVFKEGMLILLLVQGRCWQ</sequence>
<evidence type="ECO:0000256" key="7">
    <source>
        <dbReference type="ARBA" id="ARBA00023002"/>
    </source>
</evidence>